<dbReference type="PANTHER" id="PTHR48024:SF56">
    <property type="entry name" value="HETEROGENEOUS NUCLEAR RIBONUCLEOPROTEIN A0"/>
    <property type="match status" value="1"/>
</dbReference>
<dbReference type="STRING" id="6210.W6UE79"/>
<evidence type="ECO:0000259" key="4">
    <source>
        <dbReference type="PROSITE" id="PS50102"/>
    </source>
</evidence>
<dbReference type="OMA" id="QNPYISH"/>
<dbReference type="EMBL" id="APAU02000045">
    <property type="protein sequence ID" value="EUB59368.1"/>
    <property type="molecule type" value="Genomic_DNA"/>
</dbReference>
<evidence type="ECO:0000256" key="3">
    <source>
        <dbReference type="SAM" id="MobiDB-lite"/>
    </source>
</evidence>
<feature type="region of interest" description="Disordered" evidence="3">
    <location>
        <begin position="361"/>
        <end position="382"/>
    </location>
</feature>
<dbReference type="KEGG" id="egl:EGR_05722"/>
<organism evidence="5 6">
    <name type="scientific">Echinococcus granulosus</name>
    <name type="common">Hydatid tapeworm</name>
    <dbReference type="NCBI Taxonomy" id="6210"/>
    <lineage>
        <taxon>Eukaryota</taxon>
        <taxon>Metazoa</taxon>
        <taxon>Spiralia</taxon>
        <taxon>Lophotrochozoa</taxon>
        <taxon>Platyhelminthes</taxon>
        <taxon>Cestoda</taxon>
        <taxon>Eucestoda</taxon>
        <taxon>Cyclophyllidea</taxon>
        <taxon>Taeniidae</taxon>
        <taxon>Echinococcus</taxon>
        <taxon>Echinococcus granulosus group</taxon>
    </lineage>
</organism>
<evidence type="ECO:0000313" key="6">
    <source>
        <dbReference type="Proteomes" id="UP000019149"/>
    </source>
</evidence>
<feature type="compositionally biased region" description="Low complexity" evidence="3">
    <location>
        <begin position="1"/>
        <end position="20"/>
    </location>
</feature>
<dbReference type="Gene3D" id="3.30.70.330">
    <property type="match status" value="1"/>
</dbReference>
<dbReference type="InterPro" id="IPR050886">
    <property type="entry name" value="RNA-binding_reg"/>
</dbReference>
<dbReference type="SMART" id="SM00360">
    <property type="entry name" value="RRM"/>
    <property type="match status" value="1"/>
</dbReference>
<proteinExistence type="predicted"/>
<accession>W6UE79</accession>
<feature type="region of interest" description="Disordered" evidence="3">
    <location>
        <begin position="267"/>
        <end position="300"/>
    </location>
</feature>
<dbReference type="InterPro" id="IPR000504">
    <property type="entry name" value="RRM_dom"/>
</dbReference>
<dbReference type="Proteomes" id="UP000019149">
    <property type="component" value="Unassembled WGS sequence"/>
</dbReference>
<name>W6UE79_ECHGR</name>
<dbReference type="SUPFAM" id="SSF54928">
    <property type="entry name" value="RNA-binding domain, RBD"/>
    <property type="match status" value="1"/>
</dbReference>
<comment type="caution">
    <text evidence="5">The sequence shown here is derived from an EMBL/GenBank/DDBJ whole genome shotgun (WGS) entry which is preliminary data.</text>
</comment>
<evidence type="ECO:0000313" key="5">
    <source>
        <dbReference type="EMBL" id="EUB59368.1"/>
    </source>
</evidence>
<dbReference type="InterPro" id="IPR035979">
    <property type="entry name" value="RBD_domain_sf"/>
</dbReference>
<dbReference type="PROSITE" id="PS50102">
    <property type="entry name" value="RRM"/>
    <property type="match status" value="1"/>
</dbReference>
<feature type="region of interest" description="Disordered" evidence="3">
    <location>
        <begin position="1"/>
        <end position="21"/>
    </location>
</feature>
<dbReference type="PANTHER" id="PTHR48024">
    <property type="entry name" value="GEO13361P1-RELATED"/>
    <property type="match status" value="1"/>
</dbReference>
<feature type="compositionally biased region" description="Low complexity" evidence="3">
    <location>
        <begin position="363"/>
        <end position="381"/>
    </location>
</feature>
<dbReference type="RefSeq" id="XP_024350564.1">
    <property type="nucleotide sequence ID" value="XM_024494971.1"/>
</dbReference>
<reference evidence="5 6" key="1">
    <citation type="journal article" date="2013" name="Nat. Genet.">
        <title>The genome of the hydatid tapeworm Echinococcus granulosus.</title>
        <authorList>
            <person name="Zheng H."/>
            <person name="Zhang W."/>
            <person name="Zhang L."/>
            <person name="Zhang Z."/>
            <person name="Li J."/>
            <person name="Lu G."/>
            <person name="Zhu Y."/>
            <person name="Wang Y."/>
            <person name="Huang Y."/>
            <person name="Liu J."/>
            <person name="Kang H."/>
            <person name="Chen J."/>
            <person name="Wang L."/>
            <person name="Chen A."/>
            <person name="Yu S."/>
            <person name="Gao Z."/>
            <person name="Jin L."/>
            <person name="Gu W."/>
            <person name="Wang Z."/>
            <person name="Zhao L."/>
            <person name="Shi B."/>
            <person name="Wen H."/>
            <person name="Lin R."/>
            <person name="Jones M.K."/>
            <person name="Brejova B."/>
            <person name="Vinar T."/>
            <person name="Zhao G."/>
            <person name="McManus D.P."/>
            <person name="Chen Z."/>
            <person name="Zhou Y."/>
            <person name="Wang S."/>
        </authorList>
    </citation>
    <scope>NUCLEOTIDE SEQUENCE [LARGE SCALE GENOMIC DNA]</scope>
</reference>
<evidence type="ECO:0000256" key="2">
    <source>
        <dbReference type="PROSITE-ProRule" id="PRU00176"/>
    </source>
</evidence>
<dbReference type="GeneID" id="36341437"/>
<dbReference type="InterPro" id="IPR012677">
    <property type="entry name" value="Nucleotide-bd_a/b_plait_sf"/>
</dbReference>
<dbReference type="GO" id="GO:0003730">
    <property type="term" value="F:mRNA 3'-UTR binding"/>
    <property type="evidence" value="ECO:0007669"/>
    <property type="project" value="TreeGrafter"/>
</dbReference>
<keyword evidence="1 2" id="KW-0694">RNA-binding</keyword>
<dbReference type="Pfam" id="PF00076">
    <property type="entry name" value="RRM_1"/>
    <property type="match status" value="1"/>
</dbReference>
<evidence type="ECO:0000256" key="1">
    <source>
        <dbReference type="ARBA" id="ARBA00022884"/>
    </source>
</evidence>
<dbReference type="CDD" id="cd12384">
    <property type="entry name" value="RRM_RBM24_RBM38_like"/>
    <property type="match status" value="1"/>
</dbReference>
<sequence>MSSESAPIEASSSGGSNSSSHYTAKDTTFTKIFVGGLPYHTTDASLRNFFERFGEIEEAVVITDRQTGKSRGYGFVTMARYEDAINAIMDPNPCIDGRKANVNLAVLGAKPRTIAGGRVSHSKRPASAGEFVAKACSLAHTLRTTHPHLGASPMLAESLASTSTVLLVLQCLMHCSPCPVASLPVKPSLVCMTLSISYPSLLIVVFVFCFSYEHCESFGIGRRFATTHAPTTAASLFGAGQMNPALLTNFIALNGAAAAAAATSRPLFPTPPAPSNPGSQLPPSPTDFPRHQNPYISHPASMLGAPNPFALPQFMYNANPWLDGSQHHQPFNPAPNPLTVPTVGAFPGTFPTEVDGLTRGAFQQQHHQQQQQQQSQSQQQQIAAQLMAGDALTKQTSVAPPVWPSVFQPQATAPVATTSVISNARASPGFAMVSGSGTSAIGTNAQVFENVGDVTGTAAAASQQTQLRSFI</sequence>
<feature type="compositionally biased region" description="Pro residues" evidence="3">
    <location>
        <begin position="268"/>
        <end position="286"/>
    </location>
</feature>
<feature type="domain" description="RRM" evidence="4">
    <location>
        <begin position="30"/>
        <end position="107"/>
    </location>
</feature>
<dbReference type="OrthoDB" id="4207594at2759"/>
<protein>
    <submittedName>
        <fullName evidence="5">RNA-binding protein 38</fullName>
    </submittedName>
</protein>
<dbReference type="CTD" id="36341437"/>
<keyword evidence="6" id="KW-1185">Reference proteome</keyword>
<gene>
    <name evidence="5" type="ORF">EGR_05722</name>
</gene>
<dbReference type="GO" id="GO:0005634">
    <property type="term" value="C:nucleus"/>
    <property type="evidence" value="ECO:0007669"/>
    <property type="project" value="TreeGrafter"/>
</dbReference>
<dbReference type="AlphaFoldDB" id="W6UE79"/>